<evidence type="ECO:0000313" key="1">
    <source>
        <dbReference type="EMBL" id="QJA69989.1"/>
    </source>
</evidence>
<protein>
    <recommendedName>
        <fullName evidence="3">Viral late gene transcription factor 3 zinc ribbon domain-containing protein</fullName>
    </recommendedName>
</protein>
<dbReference type="AlphaFoldDB" id="A0A6M3LT14"/>
<name>A0A6M3LT14_9ZZZZ</name>
<accession>A0A6M3LT14</accession>
<organism evidence="2">
    <name type="scientific">viral metagenome</name>
    <dbReference type="NCBI Taxonomy" id="1070528"/>
    <lineage>
        <taxon>unclassified sequences</taxon>
        <taxon>metagenomes</taxon>
        <taxon>organismal metagenomes</taxon>
    </lineage>
</organism>
<sequence>MKKWLLKGCPHCGGDMQLEDGSYQCLQCGYDTDKQNPPQKVYNYPLHQKGKIKK</sequence>
<evidence type="ECO:0000313" key="2">
    <source>
        <dbReference type="EMBL" id="QJA96624.1"/>
    </source>
</evidence>
<dbReference type="EMBL" id="MT143418">
    <property type="protein sequence ID" value="QJA96624.1"/>
    <property type="molecule type" value="Genomic_DNA"/>
</dbReference>
<reference evidence="2" key="1">
    <citation type="submission" date="2020-03" db="EMBL/GenBank/DDBJ databases">
        <title>The deep terrestrial virosphere.</title>
        <authorList>
            <person name="Holmfeldt K."/>
            <person name="Nilsson E."/>
            <person name="Simone D."/>
            <person name="Lopez-Fernandez M."/>
            <person name="Wu X."/>
            <person name="de Brujin I."/>
            <person name="Lundin D."/>
            <person name="Andersson A."/>
            <person name="Bertilsson S."/>
            <person name="Dopson M."/>
        </authorList>
    </citation>
    <scope>NUCLEOTIDE SEQUENCE</scope>
    <source>
        <strain evidence="1">MM415A04091</strain>
        <strain evidence="2">MM415B07853</strain>
    </source>
</reference>
<evidence type="ECO:0008006" key="3">
    <source>
        <dbReference type="Google" id="ProtNLM"/>
    </source>
</evidence>
<proteinExistence type="predicted"/>
<gene>
    <name evidence="1" type="ORF">MM415A04091_0006</name>
    <name evidence="2" type="ORF">MM415B07853_0006</name>
</gene>
<dbReference type="EMBL" id="MT141754">
    <property type="protein sequence ID" value="QJA69989.1"/>
    <property type="molecule type" value="Genomic_DNA"/>
</dbReference>